<name>A0A3B7LXZ1_9GAMM</name>
<evidence type="ECO:0008006" key="4">
    <source>
        <dbReference type="Google" id="ProtNLM"/>
    </source>
</evidence>
<proteinExistence type="predicted"/>
<dbReference type="AlphaFoldDB" id="A0A3B7LXZ1"/>
<keyword evidence="1" id="KW-1133">Transmembrane helix</keyword>
<evidence type="ECO:0000313" key="3">
    <source>
        <dbReference type="Proteomes" id="UP000263753"/>
    </source>
</evidence>
<keyword evidence="1" id="KW-0812">Transmembrane</keyword>
<dbReference type="Proteomes" id="UP000263753">
    <property type="component" value="Chromosome"/>
</dbReference>
<dbReference type="KEGG" id="achi:CDG60_10140"/>
<sequence>MTTSGYIFVICFFLLVIWSRWLAIRLIRKSNTDTSEKITLSTYIFPALIIFVISSLVIPFSFFIPQSVYNLFSKPAYEATIQGYSSEWGNNPGKGGNRILMYHSYVSFQTEDGMVHKDIPTDIRSGGRPVIGDKVTIVYTPGDKRVGEKSARSGLLLFAGGLMTFMMAMVLYTLFSYAMDFKTKSLGNLWSFLLLRVMIPFATFGMFALLLSVVYKYIFLGNPANDPVIVPILCGFFAFSLLPLMILLVRPRSKHTE</sequence>
<feature type="transmembrane region" description="Helical" evidence="1">
    <location>
        <begin position="6"/>
        <end position="23"/>
    </location>
</feature>
<feature type="transmembrane region" description="Helical" evidence="1">
    <location>
        <begin position="155"/>
        <end position="177"/>
    </location>
</feature>
<gene>
    <name evidence="2" type="ORF">CDG60_10140</name>
</gene>
<feature type="transmembrane region" description="Helical" evidence="1">
    <location>
        <begin position="43"/>
        <end position="64"/>
    </location>
</feature>
<dbReference type="RefSeq" id="WP_087512255.1">
    <property type="nucleotide sequence ID" value="NZ_CP032134.1"/>
</dbReference>
<dbReference type="EMBL" id="CP032134">
    <property type="protein sequence ID" value="AXY56885.1"/>
    <property type="molecule type" value="Genomic_DNA"/>
</dbReference>
<protein>
    <recommendedName>
        <fullName evidence="4">Xanthine permease</fullName>
    </recommendedName>
</protein>
<organism evidence="2 3">
    <name type="scientific">Acinetobacter chinensis</name>
    <dbReference type="NCBI Taxonomy" id="2004650"/>
    <lineage>
        <taxon>Bacteria</taxon>
        <taxon>Pseudomonadati</taxon>
        <taxon>Pseudomonadota</taxon>
        <taxon>Gammaproteobacteria</taxon>
        <taxon>Moraxellales</taxon>
        <taxon>Moraxellaceae</taxon>
        <taxon>Acinetobacter</taxon>
    </lineage>
</organism>
<accession>A0A3B7LXZ1</accession>
<feature type="transmembrane region" description="Helical" evidence="1">
    <location>
        <begin position="189"/>
        <end position="215"/>
    </location>
</feature>
<feature type="transmembrane region" description="Helical" evidence="1">
    <location>
        <begin position="227"/>
        <end position="249"/>
    </location>
</feature>
<keyword evidence="1" id="KW-0472">Membrane</keyword>
<evidence type="ECO:0000256" key="1">
    <source>
        <dbReference type="SAM" id="Phobius"/>
    </source>
</evidence>
<evidence type="ECO:0000313" key="2">
    <source>
        <dbReference type="EMBL" id="AXY56885.1"/>
    </source>
</evidence>
<reference evidence="3" key="1">
    <citation type="submission" date="2018-09" db="EMBL/GenBank/DDBJ databases">
        <title>The complete genome of Acinetobacter sp. strain WCHAc010005.</title>
        <authorList>
            <person name="Hu Y."/>
            <person name="Long H."/>
            <person name="Feng Y."/>
            <person name="Zong Z."/>
        </authorList>
    </citation>
    <scope>NUCLEOTIDE SEQUENCE [LARGE SCALE GENOMIC DNA]</scope>
    <source>
        <strain evidence="3">WCHAc010005</strain>
    </source>
</reference>